<comment type="caution">
    <text evidence="1">The sequence shown here is derived from an EMBL/GenBank/DDBJ whole genome shotgun (WGS) entry which is preliminary data.</text>
</comment>
<organism evidence="1 2">
    <name type="scientific">Streptomyces chengmaiensis</name>
    <dbReference type="NCBI Taxonomy" id="3040919"/>
    <lineage>
        <taxon>Bacteria</taxon>
        <taxon>Bacillati</taxon>
        <taxon>Actinomycetota</taxon>
        <taxon>Actinomycetes</taxon>
        <taxon>Kitasatosporales</taxon>
        <taxon>Streptomycetaceae</taxon>
        <taxon>Streptomyces</taxon>
    </lineage>
</organism>
<evidence type="ECO:0000313" key="1">
    <source>
        <dbReference type="EMBL" id="MDH2390814.1"/>
    </source>
</evidence>
<dbReference type="RefSeq" id="WP_240135254.1">
    <property type="nucleotide sequence ID" value="NZ_JARWBG010000021.1"/>
</dbReference>
<gene>
    <name evidence="1" type="ORF">QCN29_18860</name>
</gene>
<name>A0ABT6HSG0_9ACTN</name>
<accession>A0ABT6HSG0</accession>
<dbReference type="Proteomes" id="UP001223144">
    <property type="component" value="Unassembled WGS sequence"/>
</dbReference>
<proteinExistence type="predicted"/>
<evidence type="ECO:0000313" key="2">
    <source>
        <dbReference type="Proteomes" id="UP001223144"/>
    </source>
</evidence>
<reference evidence="1 2" key="1">
    <citation type="submission" date="2023-04" db="EMBL/GenBank/DDBJ databases">
        <title>Streptomyces chengmaiensis sp. nov. isolated from the stem of mangrove plant in Hainan.</title>
        <authorList>
            <person name="Huang X."/>
            <person name="Zhou S."/>
            <person name="Chu X."/>
            <person name="Xie Y."/>
            <person name="Lin Y."/>
        </authorList>
    </citation>
    <scope>NUCLEOTIDE SEQUENCE [LARGE SCALE GENOMIC DNA]</scope>
    <source>
        <strain evidence="1 2">HNM0663</strain>
    </source>
</reference>
<dbReference type="EMBL" id="JARWBG010000021">
    <property type="protein sequence ID" value="MDH2390814.1"/>
    <property type="molecule type" value="Genomic_DNA"/>
</dbReference>
<sequence length="68" mass="6856">MVFSHAKSFLPPSSMAGFGGAGDCAITVSTSGYPLSASKVTSTLAAMARTELEHDRKSAAPVKALSPG</sequence>
<protein>
    <submittedName>
        <fullName evidence="1">Uncharacterized protein</fullName>
    </submittedName>
</protein>
<keyword evidence="2" id="KW-1185">Reference proteome</keyword>